<proteinExistence type="predicted"/>
<feature type="domain" description="DUF306" evidence="1">
    <location>
        <begin position="41"/>
        <end position="146"/>
    </location>
</feature>
<dbReference type="Proteomes" id="UP000326509">
    <property type="component" value="Unassembled WGS sequence"/>
</dbReference>
<dbReference type="EMBL" id="BKCG01000008">
    <property type="protein sequence ID" value="GER60553.1"/>
    <property type="molecule type" value="Genomic_DNA"/>
</dbReference>
<dbReference type="PROSITE" id="PS51257">
    <property type="entry name" value="PROKAR_LIPOPROTEIN"/>
    <property type="match status" value="1"/>
</dbReference>
<organism evidence="2 3">
    <name type="scientific">Patiriisocius marinus</name>
    <dbReference type="NCBI Taxonomy" id="1397112"/>
    <lineage>
        <taxon>Bacteria</taxon>
        <taxon>Pseudomonadati</taxon>
        <taxon>Bacteroidota</taxon>
        <taxon>Flavobacteriia</taxon>
        <taxon>Flavobacteriales</taxon>
        <taxon>Flavobacteriaceae</taxon>
        <taxon>Patiriisocius</taxon>
    </lineage>
</organism>
<dbReference type="PANTHER" id="PTHR35535">
    <property type="entry name" value="HEAT SHOCK PROTEIN HSLJ"/>
    <property type="match status" value="1"/>
</dbReference>
<dbReference type="InterPro" id="IPR053147">
    <property type="entry name" value="Hsp_HslJ-like"/>
</dbReference>
<dbReference type="InterPro" id="IPR038670">
    <property type="entry name" value="HslJ-like_sf"/>
</dbReference>
<evidence type="ECO:0000313" key="2">
    <source>
        <dbReference type="EMBL" id="GER60553.1"/>
    </source>
</evidence>
<evidence type="ECO:0000259" key="1">
    <source>
        <dbReference type="Pfam" id="PF03724"/>
    </source>
</evidence>
<dbReference type="PANTHER" id="PTHR35535:SF1">
    <property type="entry name" value="HEAT SHOCK PROTEIN HSLJ"/>
    <property type="match status" value="1"/>
</dbReference>
<dbReference type="Pfam" id="PF03724">
    <property type="entry name" value="META"/>
    <property type="match status" value="1"/>
</dbReference>
<dbReference type="InterPro" id="IPR005184">
    <property type="entry name" value="DUF306_Meta_HslJ"/>
</dbReference>
<protein>
    <recommendedName>
        <fullName evidence="1">DUF306 domain-containing protein</fullName>
    </recommendedName>
</protein>
<keyword evidence="3" id="KW-1185">Reference proteome</keyword>
<sequence>MEKLLILIFSITVMSCSTTKTNNTSKKNTEEVILNSNRLHDIWVVKELFREKLQNISDETRKQITLEIFTNDMKILGNDGCNNFFGKIIKVDASKISFTSIGSTKKMCPHMETSNNFYKAMNDITNYRLEKTYLYLLDANNNELLKLLKVD</sequence>
<comment type="caution">
    <text evidence="2">The sequence shown here is derived from an EMBL/GenBank/DDBJ whole genome shotgun (WGS) entry which is preliminary data.</text>
</comment>
<accession>A0A5J4J3U2</accession>
<gene>
    <name evidence="2" type="ORF">ULMA_26610</name>
</gene>
<reference evidence="2 3" key="1">
    <citation type="submission" date="2019-08" db="EMBL/GenBank/DDBJ databases">
        <title>Draft genome sequence of Ulvibacter marinus type strain NBRC 109484.</title>
        <authorList>
            <person name="Kawano K."/>
            <person name="Ushijima N."/>
            <person name="Kihara M."/>
            <person name="Itoh H."/>
        </authorList>
    </citation>
    <scope>NUCLEOTIDE SEQUENCE [LARGE SCALE GENOMIC DNA]</scope>
    <source>
        <strain evidence="2 3">NBRC 109484</strain>
    </source>
</reference>
<dbReference type="RefSeq" id="WP_151674984.1">
    <property type="nucleotide sequence ID" value="NZ_BKCG01000008.1"/>
</dbReference>
<dbReference type="OrthoDB" id="880459at2"/>
<dbReference type="Gene3D" id="2.40.128.270">
    <property type="match status" value="1"/>
</dbReference>
<dbReference type="AlphaFoldDB" id="A0A5J4J3U2"/>
<name>A0A5J4J3U2_9FLAO</name>
<evidence type="ECO:0000313" key="3">
    <source>
        <dbReference type="Proteomes" id="UP000326509"/>
    </source>
</evidence>